<accession>A0A7Y9ZBC8</accession>
<evidence type="ECO:0000313" key="3">
    <source>
        <dbReference type="Proteomes" id="UP000547973"/>
    </source>
</evidence>
<feature type="transmembrane region" description="Helical" evidence="1">
    <location>
        <begin position="7"/>
        <end position="28"/>
    </location>
</feature>
<gene>
    <name evidence="2" type="ORF">BKA03_002381</name>
</gene>
<evidence type="ECO:0000256" key="1">
    <source>
        <dbReference type="SAM" id="Phobius"/>
    </source>
</evidence>
<dbReference type="AlphaFoldDB" id="A0A7Y9ZBC8"/>
<keyword evidence="1" id="KW-1133">Transmembrane helix</keyword>
<dbReference type="RefSeq" id="WP_062074119.1">
    <property type="nucleotide sequence ID" value="NZ_BBRC01000002.1"/>
</dbReference>
<protein>
    <recommendedName>
        <fullName evidence="4">Heavy metal transporter</fullName>
    </recommendedName>
</protein>
<proteinExistence type="predicted"/>
<keyword evidence="1" id="KW-0472">Membrane</keyword>
<keyword evidence="3" id="KW-1185">Reference proteome</keyword>
<organism evidence="2 3">
    <name type="scientific">Demequina lutea</name>
    <dbReference type="NCBI Taxonomy" id="431489"/>
    <lineage>
        <taxon>Bacteria</taxon>
        <taxon>Bacillati</taxon>
        <taxon>Actinomycetota</taxon>
        <taxon>Actinomycetes</taxon>
        <taxon>Micrococcales</taxon>
        <taxon>Demequinaceae</taxon>
        <taxon>Demequina</taxon>
    </lineage>
</organism>
<evidence type="ECO:0008006" key="4">
    <source>
        <dbReference type="Google" id="ProtNLM"/>
    </source>
</evidence>
<dbReference type="OrthoDB" id="5171895at2"/>
<sequence length="287" mass="30591">MARTGGVIATAAFLGVATVAVLWGPALYSSFTASPPSNQCTVSTPIAHYSRSAERTDNVAIIAAVGWVNGFDEKGVTIAVTTAIQESGLRNLNYGDRDSVGLFQQRASQGWGTVEQIMDARYSATMFYTALGKVNGWENLRVTEAAQAVQRSGFPEAYASHEAEGRAWANALGGVEGTVSCELTAPDVTTARAFSDRVALDFPGAGFAVEVLESDGNTTVLGIKPTDATDQSLRRLQSWAIATASTTGAEWADLRGSRWTRNGTWQQSNPTQQWANYPGIRVAVRTS</sequence>
<dbReference type="Proteomes" id="UP000547973">
    <property type="component" value="Unassembled WGS sequence"/>
</dbReference>
<reference evidence="2 3" key="1">
    <citation type="submission" date="2020-07" db="EMBL/GenBank/DDBJ databases">
        <title>Sequencing the genomes of 1000 actinobacteria strains.</title>
        <authorList>
            <person name="Klenk H.-P."/>
        </authorList>
    </citation>
    <scope>NUCLEOTIDE SEQUENCE [LARGE SCALE GENOMIC DNA]</scope>
    <source>
        <strain evidence="2 3">DSM 19970</strain>
    </source>
</reference>
<comment type="caution">
    <text evidence="2">The sequence shown here is derived from an EMBL/GenBank/DDBJ whole genome shotgun (WGS) entry which is preliminary data.</text>
</comment>
<keyword evidence="1" id="KW-0812">Transmembrane</keyword>
<name>A0A7Y9ZBC8_9MICO</name>
<dbReference type="EMBL" id="JACBZO010000001">
    <property type="protein sequence ID" value="NYI42262.1"/>
    <property type="molecule type" value="Genomic_DNA"/>
</dbReference>
<evidence type="ECO:0000313" key="2">
    <source>
        <dbReference type="EMBL" id="NYI42262.1"/>
    </source>
</evidence>